<comment type="caution">
    <text evidence="2">The sequence shown here is derived from an EMBL/GenBank/DDBJ whole genome shotgun (WGS) entry which is preliminary data.</text>
</comment>
<dbReference type="EMBL" id="JAQQWE010000005">
    <property type="protein sequence ID" value="KAK7952849.1"/>
    <property type="molecule type" value="Genomic_DNA"/>
</dbReference>
<gene>
    <name evidence="2" type="ORF">PG986_008577</name>
</gene>
<feature type="compositionally biased region" description="Pro residues" evidence="1">
    <location>
        <begin position="170"/>
        <end position="181"/>
    </location>
</feature>
<feature type="compositionally biased region" description="Basic and acidic residues" evidence="1">
    <location>
        <begin position="72"/>
        <end position="83"/>
    </location>
</feature>
<keyword evidence="3" id="KW-1185">Reference proteome</keyword>
<dbReference type="RefSeq" id="XP_066700911.1">
    <property type="nucleotide sequence ID" value="XM_066844799.1"/>
</dbReference>
<feature type="compositionally biased region" description="Basic and acidic residues" evidence="1">
    <location>
        <begin position="25"/>
        <end position="36"/>
    </location>
</feature>
<proteinExistence type="predicted"/>
<dbReference type="Gene3D" id="2.30.30.40">
    <property type="entry name" value="SH3 Domains"/>
    <property type="match status" value="1"/>
</dbReference>
<dbReference type="GeneID" id="92077861"/>
<feature type="region of interest" description="Disordered" evidence="1">
    <location>
        <begin position="25"/>
        <end position="98"/>
    </location>
</feature>
<feature type="region of interest" description="Disordered" evidence="1">
    <location>
        <begin position="165"/>
        <end position="192"/>
    </location>
</feature>
<sequence length="192" mass="20794">MANADPSTKKASGWDDLDELGNKLREKYDKDTKRGDAVCARHHHRADDQGPTAQGAHRGLADADMPGAQARNSEKNTPRDASCRTRSGFGRQVDDLHGSADDGVEHVARHNYPGLGLAELEVSVGDVLVNVVKLDGNWRLGAIHRDDGRRKRVGIFPAIVITDQVERVEPTPPPTPTPSPTPALSDDDVVMN</sequence>
<reference evidence="2 3" key="1">
    <citation type="submission" date="2023-01" db="EMBL/GenBank/DDBJ databases">
        <title>Analysis of 21 Apiospora genomes using comparative genomics revels a genus with tremendous synthesis potential of carbohydrate active enzymes and secondary metabolites.</title>
        <authorList>
            <person name="Sorensen T."/>
        </authorList>
    </citation>
    <scope>NUCLEOTIDE SEQUENCE [LARGE SCALE GENOMIC DNA]</scope>
    <source>
        <strain evidence="2 3">CBS 24483</strain>
    </source>
</reference>
<evidence type="ECO:0000313" key="2">
    <source>
        <dbReference type="EMBL" id="KAK7952849.1"/>
    </source>
</evidence>
<evidence type="ECO:0000313" key="3">
    <source>
        <dbReference type="Proteomes" id="UP001391051"/>
    </source>
</evidence>
<dbReference type="Proteomes" id="UP001391051">
    <property type="component" value="Unassembled WGS sequence"/>
</dbReference>
<evidence type="ECO:0000256" key="1">
    <source>
        <dbReference type="SAM" id="MobiDB-lite"/>
    </source>
</evidence>
<protein>
    <recommendedName>
        <fullName evidence="4">SH3 domain-containing protein</fullName>
    </recommendedName>
</protein>
<organism evidence="2 3">
    <name type="scientific">Apiospora aurea</name>
    <dbReference type="NCBI Taxonomy" id="335848"/>
    <lineage>
        <taxon>Eukaryota</taxon>
        <taxon>Fungi</taxon>
        <taxon>Dikarya</taxon>
        <taxon>Ascomycota</taxon>
        <taxon>Pezizomycotina</taxon>
        <taxon>Sordariomycetes</taxon>
        <taxon>Xylariomycetidae</taxon>
        <taxon>Amphisphaeriales</taxon>
        <taxon>Apiosporaceae</taxon>
        <taxon>Apiospora</taxon>
    </lineage>
</organism>
<name>A0ABR1QFU9_9PEZI</name>
<accession>A0ABR1QFU9</accession>
<dbReference type="InterPro" id="IPR036028">
    <property type="entry name" value="SH3-like_dom_sf"/>
</dbReference>
<dbReference type="SUPFAM" id="SSF50044">
    <property type="entry name" value="SH3-domain"/>
    <property type="match status" value="1"/>
</dbReference>
<evidence type="ECO:0008006" key="4">
    <source>
        <dbReference type="Google" id="ProtNLM"/>
    </source>
</evidence>